<feature type="region of interest" description="Disordered" evidence="2">
    <location>
        <begin position="160"/>
        <end position="218"/>
    </location>
</feature>
<keyword evidence="5" id="KW-1185">Reference proteome</keyword>
<proteinExistence type="predicted"/>
<name>A0A2H3BES8_9AGAR</name>
<reference evidence="5" key="1">
    <citation type="journal article" date="2017" name="Nat. Ecol. Evol.">
        <title>Genome expansion and lineage-specific genetic innovations in the forest pathogenic fungi Armillaria.</title>
        <authorList>
            <person name="Sipos G."/>
            <person name="Prasanna A.N."/>
            <person name="Walter M.C."/>
            <person name="O'Connor E."/>
            <person name="Balint B."/>
            <person name="Krizsan K."/>
            <person name="Kiss B."/>
            <person name="Hess J."/>
            <person name="Varga T."/>
            <person name="Slot J."/>
            <person name="Riley R."/>
            <person name="Boka B."/>
            <person name="Rigling D."/>
            <person name="Barry K."/>
            <person name="Lee J."/>
            <person name="Mihaltcheva S."/>
            <person name="LaButti K."/>
            <person name="Lipzen A."/>
            <person name="Waldron R."/>
            <person name="Moloney N.M."/>
            <person name="Sperisen C."/>
            <person name="Kredics L."/>
            <person name="Vagvoelgyi C."/>
            <person name="Patrignani A."/>
            <person name="Fitzpatrick D."/>
            <person name="Nagy I."/>
            <person name="Doyle S."/>
            <person name="Anderson J.B."/>
            <person name="Grigoriev I.V."/>
            <person name="Gueldener U."/>
            <person name="Muensterkoetter M."/>
            <person name="Nagy L.G."/>
        </authorList>
    </citation>
    <scope>NUCLEOTIDE SEQUENCE [LARGE SCALE GENOMIC DNA]</scope>
    <source>
        <strain evidence="5">28-4</strain>
    </source>
</reference>
<feature type="binding site" evidence="1">
    <location>
        <position position="1146"/>
    </location>
    <ligand>
        <name>2-oxoglutarate</name>
        <dbReference type="ChEBI" id="CHEBI:16810"/>
    </ligand>
</feature>
<evidence type="ECO:0000313" key="4">
    <source>
        <dbReference type="EMBL" id="PBK67414.1"/>
    </source>
</evidence>
<feature type="binding site" evidence="1">
    <location>
        <position position="1075"/>
    </location>
    <ligand>
        <name>2-oxoglutarate</name>
        <dbReference type="ChEBI" id="CHEBI:16810"/>
    </ligand>
</feature>
<feature type="compositionally biased region" description="Basic residues" evidence="2">
    <location>
        <begin position="247"/>
        <end position="257"/>
    </location>
</feature>
<dbReference type="GO" id="GO:0008198">
    <property type="term" value="F:ferrous iron binding"/>
    <property type="evidence" value="ECO:0007669"/>
    <property type="project" value="TreeGrafter"/>
</dbReference>
<protein>
    <recommendedName>
        <fullName evidence="3">Alpha-ketoglutarate-dependent dioxygenase AlkB-like domain-containing protein</fullName>
    </recommendedName>
</protein>
<dbReference type="GO" id="GO:0051747">
    <property type="term" value="F:cytosine C-5 DNA demethylase activity"/>
    <property type="evidence" value="ECO:0007669"/>
    <property type="project" value="TreeGrafter"/>
</dbReference>
<dbReference type="Proteomes" id="UP000218334">
    <property type="component" value="Unassembled WGS sequence"/>
</dbReference>
<evidence type="ECO:0000313" key="5">
    <source>
        <dbReference type="Proteomes" id="UP000218334"/>
    </source>
</evidence>
<dbReference type="GO" id="GO:0006307">
    <property type="term" value="P:DNA alkylation repair"/>
    <property type="evidence" value="ECO:0007669"/>
    <property type="project" value="TreeGrafter"/>
</dbReference>
<dbReference type="PANTHER" id="PTHR31573">
    <property type="entry name" value="ALPHA-KETOGLUTARATE-DEPENDENT DIOXYGENASE ALKB HOMOLOG 2"/>
    <property type="match status" value="1"/>
</dbReference>
<feature type="domain" description="Alpha-ketoglutarate-dependent dioxygenase AlkB-like" evidence="3">
    <location>
        <begin position="1012"/>
        <end position="1150"/>
    </location>
</feature>
<sequence>MTLIPIPAFVDDVAPAKDGALAEFFCGLQMFLVRRQTRLGAGDIEESLALYAERLLQSKQHKTAAIAWLRYALSQPDQKALKLNLSKDCIIFVKFYWLLYKSKPNWDHVPAMKYLNSERKKRSDYILDIDEVGDGSHLVSNAIHSPAITDTLRQSKVLVSREEERGYTDEEAGTPGRGSPIAGVGGLDQSEPVPERATKRQRMRADSVSNTDAASDALSSKPTILVYPDLDDKSAVVSRLQHEGPRKRAPPNHKKAQKASSSGSRQKAARPASPKEAKALNGGPEPSNGFAPHRYPESGRTNGDASTLEVVSSRKSNYYDEHKDADLPMNLPRRATLQQQQYDKADEPHVAPGGLQSTWMESPALSLAVQTAATRMAGSSKWEPASPKIMSRKHFRSYLDGRSFEMDAQTSSHSISEVSTSSAPLKAVSASVRPATTIPPGPSVGAGKRPHNYESDQSQMTASYIALQDVSPPRKKLKDSPTIDSSQLIKFEDHVDHSRTFENWISDDPHVIGHEEEEELSYEAMFTDAVMRLSADSEPSIGCRQPLPRYPPIWARSRQEVCETWDWFRSYQGGVYFSQNEAKGYLLSAFSSKRDGWFHNGKLIISHGQVISGFLHGGKAESISHSKGRHEKQAASDQNAEDFSVRALLKNFRNNTPIALLIDDKYVHFPFSLGARDITYAVLGFYKITHFWSELQPANNDRGRVVRYKFAFQWYESQGQPWWWLTSEDLPVTDTDAPIAINSVLNPPASAQHGSRKSPVKKEVSEEKLYFPNHSFGSVYRECSNCRLMSPQVYEIGWMCLQSECQRFWVIDASDTVLPEQLKYNLAFLELLPNLTLPVTLNIFPPPPPAVLEGTITTTELFSKGWHCTKCGRLSCRYKWQVWECAHCKNSLRVQGAIQHARDLQSISLSIKMRSGSGDNLIFSDSGVKRKGQKIFRDGDRCGTLETFVFPDDAGFVHRIKGCGIGMNQEANQIFIKYQEQAMEGKLIFRRWPLRAHQCRGDLLAHYFSQNSGEPYHYVGGTENTVSWDQAPSAVVEARALMQHRIRMALGDTCESEFNEVLSAAYMQKQKMAFHSDSERGLGPTVAGLSLGSPALMHFRKLKQRRRKDIPVPENEEKTDKVLSLVLRHGDILVMQGANIQRCYEHTVVPSNFRIAATARYIAPDTLV</sequence>
<organism evidence="4 5">
    <name type="scientific">Armillaria solidipes</name>
    <dbReference type="NCBI Taxonomy" id="1076256"/>
    <lineage>
        <taxon>Eukaryota</taxon>
        <taxon>Fungi</taxon>
        <taxon>Dikarya</taxon>
        <taxon>Basidiomycota</taxon>
        <taxon>Agaricomycotina</taxon>
        <taxon>Agaricomycetes</taxon>
        <taxon>Agaricomycetidae</taxon>
        <taxon>Agaricales</taxon>
        <taxon>Marasmiineae</taxon>
        <taxon>Physalacriaceae</taxon>
        <taxon>Armillaria</taxon>
    </lineage>
</organism>
<gene>
    <name evidence="4" type="ORF">ARMSODRAFT_915153</name>
</gene>
<dbReference type="InterPro" id="IPR032852">
    <property type="entry name" value="ALKBH2"/>
</dbReference>
<evidence type="ECO:0000256" key="2">
    <source>
        <dbReference type="SAM" id="MobiDB-lite"/>
    </source>
</evidence>
<dbReference type="InterPro" id="IPR027450">
    <property type="entry name" value="AlkB-like"/>
</dbReference>
<dbReference type="InterPro" id="IPR037151">
    <property type="entry name" value="AlkB-like_sf"/>
</dbReference>
<dbReference type="EMBL" id="KZ293436">
    <property type="protein sequence ID" value="PBK67414.1"/>
    <property type="molecule type" value="Genomic_DNA"/>
</dbReference>
<feature type="compositionally biased region" description="Polar residues" evidence="2">
    <location>
        <begin position="207"/>
        <end position="218"/>
    </location>
</feature>
<dbReference type="GO" id="GO:0035516">
    <property type="term" value="F:broad specificity oxidative DNA demethylase activity"/>
    <property type="evidence" value="ECO:0007669"/>
    <property type="project" value="TreeGrafter"/>
</dbReference>
<dbReference type="STRING" id="1076256.A0A2H3BES8"/>
<feature type="region of interest" description="Disordered" evidence="2">
    <location>
        <begin position="236"/>
        <end position="307"/>
    </location>
</feature>
<evidence type="ECO:0000256" key="1">
    <source>
        <dbReference type="PIRSR" id="PIRSR632852-1"/>
    </source>
</evidence>
<accession>A0A2H3BES8</accession>
<dbReference type="PANTHER" id="PTHR31573:SF4">
    <property type="entry name" value="FE2OG DIOXYGENASE DOMAIN-CONTAINING PROTEIN"/>
    <property type="match status" value="1"/>
</dbReference>
<dbReference type="Gene3D" id="2.60.120.590">
    <property type="entry name" value="Alpha-ketoglutarate-dependent dioxygenase AlkB-like"/>
    <property type="match status" value="1"/>
</dbReference>
<dbReference type="SUPFAM" id="SSF51197">
    <property type="entry name" value="Clavaminate synthase-like"/>
    <property type="match status" value="1"/>
</dbReference>
<dbReference type="AlphaFoldDB" id="A0A2H3BES8"/>
<feature type="binding site" evidence="1">
    <location>
        <position position="1066"/>
    </location>
    <ligand>
        <name>2-oxoglutarate</name>
        <dbReference type="ChEBI" id="CHEBI:16810"/>
    </ligand>
</feature>
<feature type="compositionally biased region" description="Basic and acidic residues" evidence="2">
    <location>
        <begin position="236"/>
        <end position="246"/>
    </location>
</feature>
<dbReference type="Pfam" id="PF13532">
    <property type="entry name" value="2OG-FeII_Oxy_2"/>
    <property type="match status" value="1"/>
</dbReference>
<feature type="region of interest" description="Disordered" evidence="2">
    <location>
        <begin position="431"/>
        <end position="454"/>
    </location>
</feature>
<evidence type="ECO:0000259" key="3">
    <source>
        <dbReference type="Pfam" id="PF13532"/>
    </source>
</evidence>